<keyword evidence="1" id="KW-0863">Zinc-finger</keyword>
<feature type="compositionally biased region" description="Basic and acidic residues" evidence="2">
    <location>
        <begin position="670"/>
        <end position="680"/>
    </location>
</feature>
<feature type="compositionally biased region" description="Acidic residues" evidence="2">
    <location>
        <begin position="657"/>
        <end position="669"/>
    </location>
</feature>
<dbReference type="Proteomes" id="UP001054252">
    <property type="component" value="Unassembled WGS sequence"/>
</dbReference>
<keyword evidence="5" id="KW-1185">Reference proteome</keyword>
<feature type="compositionally biased region" description="Acidic residues" evidence="2">
    <location>
        <begin position="498"/>
        <end position="508"/>
    </location>
</feature>
<evidence type="ECO:0000256" key="2">
    <source>
        <dbReference type="SAM" id="MobiDB-lite"/>
    </source>
</evidence>
<dbReference type="GO" id="GO:0003676">
    <property type="term" value="F:nucleic acid binding"/>
    <property type="evidence" value="ECO:0007669"/>
    <property type="project" value="InterPro"/>
</dbReference>
<evidence type="ECO:0000313" key="5">
    <source>
        <dbReference type="Proteomes" id="UP001054252"/>
    </source>
</evidence>
<evidence type="ECO:0000313" key="4">
    <source>
        <dbReference type="EMBL" id="GKV39478.1"/>
    </source>
</evidence>
<dbReference type="AlphaFoldDB" id="A0AAV5LQM7"/>
<dbReference type="SUPFAM" id="SSF57756">
    <property type="entry name" value="Retrovirus zinc finger-like domains"/>
    <property type="match status" value="1"/>
</dbReference>
<feature type="compositionally biased region" description="Low complexity" evidence="2">
    <location>
        <begin position="324"/>
        <end position="337"/>
    </location>
</feature>
<keyword evidence="1" id="KW-0479">Metal-binding</keyword>
<dbReference type="InterPro" id="IPR036875">
    <property type="entry name" value="Znf_CCHC_sf"/>
</dbReference>
<organism evidence="4 5">
    <name type="scientific">Rubroshorea leprosula</name>
    <dbReference type="NCBI Taxonomy" id="152421"/>
    <lineage>
        <taxon>Eukaryota</taxon>
        <taxon>Viridiplantae</taxon>
        <taxon>Streptophyta</taxon>
        <taxon>Embryophyta</taxon>
        <taxon>Tracheophyta</taxon>
        <taxon>Spermatophyta</taxon>
        <taxon>Magnoliopsida</taxon>
        <taxon>eudicotyledons</taxon>
        <taxon>Gunneridae</taxon>
        <taxon>Pentapetalae</taxon>
        <taxon>rosids</taxon>
        <taxon>malvids</taxon>
        <taxon>Malvales</taxon>
        <taxon>Dipterocarpaceae</taxon>
        <taxon>Rubroshorea</taxon>
    </lineage>
</organism>
<dbReference type="Pfam" id="PF00098">
    <property type="entry name" value="zf-CCHC"/>
    <property type="match status" value="1"/>
</dbReference>
<dbReference type="GO" id="GO:0008270">
    <property type="term" value="F:zinc ion binding"/>
    <property type="evidence" value="ECO:0007669"/>
    <property type="project" value="UniProtKB-KW"/>
</dbReference>
<sequence length="745" mass="85479">MAQFQASQPLEGLSTTRPPFFDETNYNYWKKRMKVFILANVPKAWIVTMKGPYVPMKVVGEREVPKEAIEWNDEDLRKIMINNKAINMLQCALNPMEFHRVSGCDTAKKMRDMLEVTHEGTSQVKESKINRLIYMYELFKMKSEESIQDMYTRLNDIVTNLKALGKVYPSQEVVRKVLRSLPKNWEAKKTAIKSLRISTLSSLKISFGKLMTYEIEVQVDDRVEVVEKKKKDVAFKASNQKEKSEDDASDGENISTLISREVKRFMKKNIKSKLAKRDEGESTKRSVKCYECNKMGHYKNECPKLKKGERKNKKSMKKKAFTASWSNDETSSTESESSLENGVANLCFMAQEDSYNDEESRLNHFHSRLNPKTRESSLSKVKPAPGLELALLQLFKSFGFLSPRTNQPRSVLFPHPNPRPLLSQNSPFTLPNTKIPPNLQSPSLKYSNTIKSLPIQHKTSSFSLQFVWDCCVFSLMASRRAGSKRKQVGSSSTGGQAQEEDIPEGGDDDFQDINHALVRAKIAPNCTENQIKVGSLTPENRALQWIVSRIIAQRKGSKSFVLASDLPWFDYLLKGKKVNLGRFILQSLIKNYSSDMGFSHRALITRLVKRHNIDLEPFKYGKIKDGTTITKASFEKMQVVFRNGSWRKKGDQAMEQQSDEEEGDTDQEMAEQREEEHGGDSPRPFQVSMHRTNRETMELMINEMWQLHIDFYGFWTEMRGRMDIVDGKLDQLVNHFFLPPPPSAT</sequence>
<dbReference type="Gene3D" id="4.10.60.10">
    <property type="entry name" value="Zinc finger, CCHC-type"/>
    <property type="match status" value="1"/>
</dbReference>
<feature type="domain" description="CCHC-type" evidence="3">
    <location>
        <begin position="288"/>
        <end position="304"/>
    </location>
</feature>
<dbReference type="PANTHER" id="PTHR34676:SF8">
    <property type="entry name" value="TRANSMEMBRANE PROTEIN"/>
    <property type="match status" value="1"/>
</dbReference>
<gene>
    <name evidence="4" type="ORF">SLEP1_g47236</name>
</gene>
<dbReference type="Pfam" id="PF14223">
    <property type="entry name" value="Retrotran_gag_2"/>
    <property type="match status" value="1"/>
</dbReference>
<protein>
    <recommendedName>
        <fullName evidence="3">CCHC-type domain-containing protein</fullName>
    </recommendedName>
</protein>
<evidence type="ECO:0000256" key="1">
    <source>
        <dbReference type="PROSITE-ProRule" id="PRU00047"/>
    </source>
</evidence>
<feature type="region of interest" description="Disordered" evidence="2">
    <location>
        <begin position="646"/>
        <end position="688"/>
    </location>
</feature>
<dbReference type="PANTHER" id="PTHR34676">
    <property type="entry name" value="DUF4219 DOMAIN-CONTAINING PROTEIN-RELATED"/>
    <property type="match status" value="1"/>
</dbReference>
<accession>A0AAV5LQM7</accession>
<feature type="region of interest" description="Disordered" evidence="2">
    <location>
        <begin position="305"/>
        <end position="337"/>
    </location>
</feature>
<name>A0AAV5LQM7_9ROSI</name>
<keyword evidence="1" id="KW-0862">Zinc</keyword>
<reference evidence="4 5" key="1">
    <citation type="journal article" date="2021" name="Commun. Biol.">
        <title>The genome of Shorea leprosula (Dipterocarpaceae) highlights the ecological relevance of drought in aseasonal tropical rainforests.</title>
        <authorList>
            <person name="Ng K.K.S."/>
            <person name="Kobayashi M.J."/>
            <person name="Fawcett J.A."/>
            <person name="Hatakeyama M."/>
            <person name="Paape T."/>
            <person name="Ng C.H."/>
            <person name="Ang C.C."/>
            <person name="Tnah L.H."/>
            <person name="Lee C.T."/>
            <person name="Nishiyama T."/>
            <person name="Sese J."/>
            <person name="O'Brien M.J."/>
            <person name="Copetti D."/>
            <person name="Mohd Noor M.I."/>
            <person name="Ong R.C."/>
            <person name="Putra M."/>
            <person name="Sireger I.Z."/>
            <person name="Indrioko S."/>
            <person name="Kosugi Y."/>
            <person name="Izuno A."/>
            <person name="Isagi Y."/>
            <person name="Lee S.L."/>
            <person name="Shimizu K.K."/>
        </authorList>
    </citation>
    <scope>NUCLEOTIDE SEQUENCE [LARGE SCALE GENOMIC DNA]</scope>
    <source>
        <strain evidence="4">214</strain>
    </source>
</reference>
<feature type="compositionally biased region" description="Basic residues" evidence="2">
    <location>
        <begin position="307"/>
        <end position="320"/>
    </location>
</feature>
<comment type="caution">
    <text evidence="4">The sequence shown here is derived from an EMBL/GenBank/DDBJ whole genome shotgun (WGS) entry which is preliminary data.</text>
</comment>
<feature type="region of interest" description="Disordered" evidence="2">
    <location>
        <begin position="484"/>
        <end position="508"/>
    </location>
</feature>
<dbReference type="InterPro" id="IPR001878">
    <property type="entry name" value="Znf_CCHC"/>
</dbReference>
<evidence type="ECO:0000259" key="3">
    <source>
        <dbReference type="PROSITE" id="PS50158"/>
    </source>
</evidence>
<dbReference type="EMBL" id="BPVZ01000134">
    <property type="protein sequence ID" value="GKV39478.1"/>
    <property type="molecule type" value="Genomic_DNA"/>
</dbReference>
<proteinExistence type="predicted"/>
<dbReference type="SMART" id="SM00343">
    <property type="entry name" value="ZnF_C2HC"/>
    <property type="match status" value="1"/>
</dbReference>
<dbReference type="PROSITE" id="PS50158">
    <property type="entry name" value="ZF_CCHC"/>
    <property type="match status" value="1"/>
</dbReference>